<proteinExistence type="predicted"/>
<sequence length="331" mass="35636">MRLRRLCAVAVLALLGTAPLPANAAEISCQDVYTPVSFGLIQQTMYGKLCIPQGATSVQVLVPGATYTSAYWDIPVQPDVRSVRLAMNHAGIATMAVDRIGTGRSSKPLSLLVTVPSQADAVHQVVQRMRAQFQKVFMGGHSLGSVVAIVEAATYHDVDGVLITGMTNQWDYVKALPTIISSIPVTLDPRLGRLGLDPGYLTTVPGSRYTSFHKPGLLNSAVVDYDESTKDVFATAELVTTPLMVNLVIPASRKITAPVMSIQTTSDYFCGTPPLGSDCSSSEALAASERPFYSHAPRVDAFVLTGYGHCFNFAPDSDRYHKAVVDWQRSL</sequence>
<protein>
    <recommendedName>
        <fullName evidence="3">AB hydrolase-1 domain-containing protein</fullName>
    </recommendedName>
</protein>
<dbReference type="EMBL" id="JYJG01000362">
    <property type="protein sequence ID" value="KJK42221.1"/>
    <property type="molecule type" value="Genomic_DNA"/>
</dbReference>
<evidence type="ECO:0000256" key="1">
    <source>
        <dbReference type="ARBA" id="ARBA00022801"/>
    </source>
</evidence>
<dbReference type="PANTHER" id="PTHR43798:SF31">
    <property type="entry name" value="AB HYDROLASE SUPERFAMILY PROTEIN YCLE"/>
    <property type="match status" value="1"/>
</dbReference>
<dbReference type="PATRIC" id="fig|68170.10.peg.9921"/>
<evidence type="ECO:0000259" key="3">
    <source>
        <dbReference type="Pfam" id="PF12697"/>
    </source>
</evidence>
<dbReference type="InterPro" id="IPR000073">
    <property type="entry name" value="AB_hydrolase_1"/>
</dbReference>
<dbReference type="InterPro" id="IPR050266">
    <property type="entry name" value="AB_hydrolase_sf"/>
</dbReference>
<dbReference type="RefSeq" id="WP_045316658.1">
    <property type="nucleotide sequence ID" value="NZ_JYJG01000362.1"/>
</dbReference>
<dbReference type="InterPro" id="IPR029058">
    <property type="entry name" value="AB_hydrolase_fold"/>
</dbReference>
<comment type="caution">
    <text evidence="4">The sequence shown here is derived from an EMBL/GenBank/DDBJ whole genome shotgun (WGS) entry which is preliminary data.</text>
</comment>
<keyword evidence="1" id="KW-0378">Hydrolase</keyword>
<dbReference type="eggNOG" id="COG2267">
    <property type="taxonomic scope" value="Bacteria"/>
</dbReference>
<dbReference type="OrthoDB" id="5524362at2"/>
<dbReference type="GO" id="GO:0016787">
    <property type="term" value="F:hydrolase activity"/>
    <property type="evidence" value="ECO:0007669"/>
    <property type="project" value="UniProtKB-KW"/>
</dbReference>
<evidence type="ECO:0000313" key="5">
    <source>
        <dbReference type="Proteomes" id="UP000033393"/>
    </source>
</evidence>
<evidence type="ECO:0000256" key="2">
    <source>
        <dbReference type="SAM" id="SignalP"/>
    </source>
</evidence>
<gene>
    <name evidence="4" type="ORF">UK23_38195</name>
</gene>
<accession>A0A0F0GI92</accession>
<dbReference type="SUPFAM" id="SSF53474">
    <property type="entry name" value="alpha/beta-Hydrolases"/>
    <property type="match status" value="1"/>
</dbReference>
<feature type="chain" id="PRO_5002441065" description="AB hydrolase-1 domain-containing protein" evidence="2">
    <location>
        <begin position="25"/>
        <end position="331"/>
    </location>
</feature>
<keyword evidence="5" id="KW-1185">Reference proteome</keyword>
<evidence type="ECO:0000313" key="4">
    <source>
        <dbReference type="EMBL" id="KJK42221.1"/>
    </source>
</evidence>
<dbReference type="Proteomes" id="UP000033393">
    <property type="component" value="Unassembled WGS sequence"/>
</dbReference>
<dbReference type="PANTHER" id="PTHR43798">
    <property type="entry name" value="MONOACYLGLYCEROL LIPASE"/>
    <property type="match status" value="1"/>
</dbReference>
<dbReference type="AlphaFoldDB" id="A0A0F0GI92"/>
<feature type="domain" description="AB hydrolase-1" evidence="3">
    <location>
        <begin position="60"/>
        <end position="316"/>
    </location>
</feature>
<reference evidence="4 5" key="1">
    <citation type="submission" date="2015-02" db="EMBL/GenBank/DDBJ databases">
        <authorList>
            <person name="Ju K.-S."/>
            <person name="Doroghazi J.R."/>
            <person name="Metcalf W."/>
        </authorList>
    </citation>
    <scope>NUCLEOTIDE SEQUENCE [LARGE SCALE GENOMIC DNA]</scope>
    <source>
        <strain evidence="4 5">NRRL B-16140</strain>
    </source>
</reference>
<feature type="signal peptide" evidence="2">
    <location>
        <begin position="1"/>
        <end position="24"/>
    </location>
</feature>
<dbReference type="Gene3D" id="3.40.50.1820">
    <property type="entry name" value="alpha/beta hydrolase"/>
    <property type="match status" value="1"/>
</dbReference>
<organism evidence="4 5">
    <name type="scientific">Lentzea aerocolonigenes</name>
    <name type="common">Lechevalieria aerocolonigenes</name>
    <name type="synonym">Saccharothrix aerocolonigenes</name>
    <dbReference type="NCBI Taxonomy" id="68170"/>
    <lineage>
        <taxon>Bacteria</taxon>
        <taxon>Bacillati</taxon>
        <taxon>Actinomycetota</taxon>
        <taxon>Actinomycetes</taxon>
        <taxon>Pseudonocardiales</taxon>
        <taxon>Pseudonocardiaceae</taxon>
        <taxon>Lentzea</taxon>
    </lineage>
</organism>
<dbReference type="STRING" id="68170.GCA_000974445_01945"/>
<name>A0A0F0GI92_LENAE</name>
<dbReference type="Pfam" id="PF12697">
    <property type="entry name" value="Abhydrolase_6"/>
    <property type="match status" value="1"/>
</dbReference>
<dbReference type="GO" id="GO:0016020">
    <property type="term" value="C:membrane"/>
    <property type="evidence" value="ECO:0007669"/>
    <property type="project" value="TreeGrafter"/>
</dbReference>
<keyword evidence="2" id="KW-0732">Signal</keyword>